<protein>
    <recommendedName>
        <fullName evidence="1">NADH:flavin oxidoreductase/NADH oxidase N-terminal domain-containing protein</fullName>
    </recommendedName>
</protein>
<dbReference type="CDD" id="cd02933">
    <property type="entry name" value="OYE_like_FMN"/>
    <property type="match status" value="1"/>
</dbReference>
<dbReference type="InterPro" id="IPR013785">
    <property type="entry name" value="Aldolase_TIM"/>
</dbReference>
<dbReference type="PANTHER" id="PTHR22893:SF91">
    <property type="entry name" value="NADPH DEHYDROGENASE 2-RELATED"/>
    <property type="match status" value="1"/>
</dbReference>
<reference evidence="2 3" key="1">
    <citation type="journal article" date="2012" name="BMC Genomics">
        <title>Comparative genomics of the white-rot fungi, Phanerochaete carnosa and P. chrysosporium, to elucidate the genetic basis of the distinct wood types they colonize.</title>
        <authorList>
            <person name="Suzuki H."/>
            <person name="MacDonald J."/>
            <person name="Syed K."/>
            <person name="Salamov A."/>
            <person name="Hori C."/>
            <person name="Aerts A."/>
            <person name="Henrissat B."/>
            <person name="Wiebenga A."/>
            <person name="vanKuyk P.A."/>
            <person name="Barry K."/>
            <person name="Lindquist E."/>
            <person name="LaButti K."/>
            <person name="Lapidus A."/>
            <person name="Lucas S."/>
            <person name="Coutinho P."/>
            <person name="Gong Y."/>
            <person name="Samejima M."/>
            <person name="Mahadevan R."/>
            <person name="Abou-Zaid M."/>
            <person name="de Vries R.P."/>
            <person name="Igarashi K."/>
            <person name="Yadav J.S."/>
            <person name="Grigoriev I.V."/>
            <person name="Master E.R."/>
        </authorList>
    </citation>
    <scope>NUCLEOTIDE SEQUENCE [LARGE SCALE GENOMIC DNA]</scope>
    <source>
        <strain evidence="2 3">HHB-10118-sp</strain>
    </source>
</reference>
<dbReference type="GeneID" id="18907995"/>
<dbReference type="InParanoid" id="K5VNM2"/>
<dbReference type="RefSeq" id="XP_007397776.1">
    <property type="nucleotide sequence ID" value="XM_007397714.1"/>
</dbReference>
<dbReference type="SUPFAM" id="SSF51395">
    <property type="entry name" value="FMN-linked oxidoreductases"/>
    <property type="match status" value="1"/>
</dbReference>
<proteinExistence type="predicted"/>
<dbReference type="InterPro" id="IPR001155">
    <property type="entry name" value="OxRdtase_FMN_N"/>
</dbReference>
<dbReference type="GO" id="GO:0003959">
    <property type="term" value="F:NADPH dehydrogenase activity"/>
    <property type="evidence" value="ECO:0007669"/>
    <property type="project" value="TreeGrafter"/>
</dbReference>
<dbReference type="HOGENOM" id="CLU_012153_0_0_1"/>
<dbReference type="EMBL" id="JH930474">
    <property type="protein sequence ID" value="EKM53073.1"/>
    <property type="molecule type" value="Genomic_DNA"/>
</dbReference>
<dbReference type="PANTHER" id="PTHR22893">
    <property type="entry name" value="NADH OXIDOREDUCTASE-RELATED"/>
    <property type="match status" value="1"/>
</dbReference>
<sequence length="375" mass="41490">MSQPKLFTPFKVGDATLQHRVVMAPLTRVRATKTHVPTPLMAEYYAQRASTPGTLLVSEATFIAAQAGGLRHVPGIWSDEQVAGWKRVTDAVHAQGSYIYVQLWALGRAAVPDVLQEEGSYPYVSASDVQLSGKPVPPRPLTKEEIKEYIALYSVAARNAVRAGFDGVEVHGANGYLIDQFLQDVTNTRTDEYGGSVENRARFALDVLDATVAAVGASKVGIRLSPWSTFNDMRMADLKPSFSYLVSETAERWPSLAYIHLIEPRVDGSNDREVQEGESNDFLREIWGERPFISTGGYNRELALKVAETKGGLIGIGRLFISNPDLPMRWQKDISADKGDRSTYHAMESPEGYIDYPFADDSVAPERFKELSNWA</sequence>
<dbReference type="OrthoDB" id="276546at2759"/>
<gene>
    <name evidence="2" type="ORF">PHACADRAFT_124526</name>
</gene>
<evidence type="ECO:0000259" key="1">
    <source>
        <dbReference type="Pfam" id="PF00724"/>
    </source>
</evidence>
<keyword evidence="3" id="KW-1185">Reference proteome</keyword>
<accession>K5VNM2</accession>
<dbReference type="Gene3D" id="3.20.20.70">
    <property type="entry name" value="Aldolase class I"/>
    <property type="match status" value="1"/>
</dbReference>
<evidence type="ECO:0000313" key="3">
    <source>
        <dbReference type="Proteomes" id="UP000008370"/>
    </source>
</evidence>
<dbReference type="Proteomes" id="UP000008370">
    <property type="component" value="Unassembled WGS sequence"/>
</dbReference>
<dbReference type="AlphaFoldDB" id="K5VNM2"/>
<dbReference type="FunCoup" id="K5VNM2">
    <property type="interactions" value="237"/>
</dbReference>
<name>K5VNM2_PHACS</name>
<dbReference type="FunFam" id="3.20.20.70:FF:000138">
    <property type="entry name" value="NADPH dehydrogenase 1"/>
    <property type="match status" value="1"/>
</dbReference>
<evidence type="ECO:0000313" key="2">
    <source>
        <dbReference type="EMBL" id="EKM53073.1"/>
    </source>
</evidence>
<dbReference type="InterPro" id="IPR045247">
    <property type="entry name" value="Oye-like"/>
</dbReference>
<dbReference type="GO" id="GO:0010181">
    <property type="term" value="F:FMN binding"/>
    <property type="evidence" value="ECO:0007669"/>
    <property type="project" value="InterPro"/>
</dbReference>
<organism evidence="2 3">
    <name type="scientific">Phanerochaete carnosa (strain HHB-10118-sp)</name>
    <name type="common">White-rot fungus</name>
    <name type="synonym">Peniophora carnosa</name>
    <dbReference type="NCBI Taxonomy" id="650164"/>
    <lineage>
        <taxon>Eukaryota</taxon>
        <taxon>Fungi</taxon>
        <taxon>Dikarya</taxon>
        <taxon>Basidiomycota</taxon>
        <taxon>Agaricomycotina</taxon>
        <taxon>Agaricomycetes</taxon>
        <taxon>Polyporales</taxon>
        <taxon>Phanerochaetaceae</taxon>
        <taxon>Phanerochaete</taxon>
    </lineage>
</organism>
<dbReference type="KEGG" id="pco:PHACADRAFT_124526"/>
<dbReference type="Pfam" id="PF00724">
    <property type="entry name" value="Oxidored_FMN"/>
    <property type="match status" value="1"/>
</dbReference>
<feature type="domain" description="NADH:flavin oxidoreductase/NADH oxidase N-terminal" evidence="1">
    <location>
        <begin position="5"/>
        <end position="334"/>
    </location>
</feature>